<name>A0A6A6YUV6_9PEZI</name>
<evidence type="ECO:0000313" key="2">
    <source>
        <dbReference type="EMBL" id="KAF2812163.1"/>
    </source>
</evidence>
<protein>
    <submittedName>
        <fullName evidence="2 4">Uncharacterized protein</fullName>
    </submittedName>
</protein>
<dbReference type="RefSeq" id="XP_033579127.1">
    <property type="nucleotide sequence ID" value="XM_033721897.1"/>
</dbReference>
<proteinExistence type="predicted"/>
<dbReference type="OrthoDB" id="3534704at2759"/>
<evidence type="ECO:0000313" key="3">
    <source>
        <dbReference type="Proteomes" id="UP000504636"/>
    </source>
</evidence>
<reference evidence="4" key="2">
    <citation type="submission" date="2020-04" db="EMBL/GenBank/DDBJ databases">
        <authorList>
            <consortium name="NCBI Genome Project"/>
        </authorList>
    </citation>
    <scope>NUCLEOTIDE SEQUENCE</scope>
    <source>
        <strain evidence="4">CBS 304.34</strain>
    </source>
</reference>
<dbReference type="EMBL" id="MU003697">
    <property type="protein sequence ID" value="KAF2812163.1"/>
    <property type="molecule type" value="Genomic_DNA"/>
</dbReference>
<dbReference type="GeneID" id="54462790"/>
<reference evidence="4" key="3">
    <citation type="submission" date="2025-04" db="UniProtKB">
        <authorList>
            <consortium name="RefSeq"/>
        </authorList>
    </citation>
    <scope>IDENTIFICATION</scope>
    <source>
        <strain evidence="4">CBS 304.34</strain>
    </source>
</reference>
<evidence type="ECO:0000256" key="1">
    <source>
        <dbReference type="SAM" id="SignalP"/>
    </source>
</evidence>
<feature type="chain" id="PRO_5044629360" evidence="1">
    <location>
        <begin position="20"/>
        <end position="203"/>
    </location>
</feature>
<feature type="signal peptide" evidence="1">
    <location>
        <begin position="1"/>
        <end position="19"/>
    </location>
</feature>
<keyword evidence="1" id="KW-0732">Signal</keyword>
<keyword evidence="3" id="KW-1185">Reference proteome</keyword>
<reference evidence="2 4" key="1">
    <citation type="journal article" date="2020" name="Stud. Mycol.">
        <title>101 Dothideomycetes genomes: a test case for predicting lifestyles and emergence of pathogens.</title>
        <authorList>
            <person name="Haridas S."/>
            <person name="Albert R."/>
            <person name="Binder M."/>
            <person name="Bloem J."/>
            <person name="Labutti K."/>
            <person name="Salamov A."/>
            <person name="Andreopoulos B."/>
            <person name="Baker S."/>
            <person name="Barry K."/>
            <person name="Bills G."/>
            <person name="Bluhm B."/>
            <person name="Cannon C."/>
            <person name="Castanera R."/>
            <person name="Culley D."/>
            <person name="Daum C."/>
            <person name="Ezra D."/>
            <person name="Gonzalez J."/>
            <person name="Henrissat B."/>
            <person name="Kuo A."/>
            <person name="Liang C."/>
            <person name="Lipzen A."/>
            <person name="Lutzoni F."/>
            <person name="Magnuson J."/>
            <person name="Mondo S."/>
            <person name="Nolan M."/>
            <person name="Ohm R."/>
            <person name="Pangilinan J."/>
            <person name="Park H.-J."/>
            <person name="Ramirez L."/>
            <person name="Alfaro M."/>
            <person name="Sun H."/>
            <person name="Tritt A."/>
            <person name="Yoshinaga Y."/>
            <person name="Zwiers L.-H."/>
            <person name="Turgeon B."/>
            <person name="Goodwin S."/>
            <person name="Spatafora J."/>
            <person name="Crous P."/>
            <person name="Grigoriev I."/>
        </authorList>
    </citation>
    <scope>NUCLEOTIDE SEQUENCE</scope>
    <source>
        <strain evidence="2 4">CBS 304.34</strain>
    </source>
</reference>
<evidence type="ECO:0000313" key="4">
    <source>
        <dbReference type="RefSeq" id="XP_033579127.1"/>
    </source>
</evidence>
<dbReference type="AlphaFoldDB" id="A0A6A6YUV6"/>
<organism evidence="2">
    <name type="scientific">Mytilinidion resinicola</name>
    <dbReference type="NCBI Taxonomy" id="574789"/>
    <lineage>
        <taxon>Eukaryota</taxon>
        <taxon>Fungi</taxon>
        <taxon>Dikarya</taxon>
        <taxon>Ascomycota</taxon>
        <taxon>Pezizomycotina</taxon>
        <taxon>Dothideomycetes</taxon>
        <taxon>Pleosporomycetidae</taxon>
        <taxon>Mytilinidiales</taxon>
        <taxon>Mytilinidiaceae</taxon>
        <taxon>Mytilinidion</taxon>
    </lineage>
</organism>
<sequence length="203" mass="21167">MLLAEIFAASAFLSIAAVAAPAPQIIYDPVYFCPLVDSSEEITGTPWQIGLSIPGGDTISVTESHSVSTTWTVGGDLGISAGGLSAGISASVSETVTDSVGEGTSAKCPEGAWHCSMAIVPSVSHVKGHLHQQNNDESCDVDRISQDDGGEEGKQFEFLIPIKDSSGNGKWTYDVCTCGNVQNWADPGHPSLICPEDCTPHDS</sequence>
<accession>A0A6A6YUV6</accession>
<dbReference type="Proteomes" id="UP000504636">
    <property type="component" value="Unplaced"/>
</dbReference>
<gene>
    <name evidence="2 4" type="ORF">BDZ99DRAFT_474380</name>
</gene>